<proteinExistence type="predicted"/>
<dbReference type="PANTHER" id="PTHR11257:SF13">
    <property type="entry name" value="GEO07322P1"/>
    <property type="match status" value="1"/>
</dbReference>
<feature type="signal peptide" evidence="1">
    <location>
        <begin position="1"/>
        <end position="26"/>
    </location>
</feature>
<protein>
    <submittedName>
        <fullName evidence="2">Uncharacterized protein</fullName>
    </submittedName>
</protein>
<dbReference type="Pfam" id="PF03392">
    <property type="entry name" value="OS-D"/>
    <property type="match status" value="1"/>
</dbReference>
<feature type="chain" id="PRO_5031059124" evidence="1">
    <location>
        <begin position="27"/>
        <end position="113"/>
    </location>
</feature>
<name>A0A7R9B2X2_TIMSH</name>
<organism evidence="2">
    <name type="scientific">Timema shepardi</name>
    <name type="common">Walking stick</name>
    <dbReference type="NCBI Taxonomy" id="629360"/>
    <lineage>
        <taxon>Eukaryota</taxon>
        <taxon>Metazoa</taxon>
        <taxon>Ecdysozoa</taxon>
        <taxon>Arthropoda</taxon>
        <taxon>Hexapoda</taxon>
        <taxon>Insecta</taxon>
        <taxon>Pterygota</taxon>
        <taxon>Neoptera</taxon>
        <taxon>Polyneoptera</taxon>
        <taxon>Phasmatodea</taxon>
        <taxon>Timematodea</taxon>
        <taxon>Timematoidea</taxon>
        <taxon>Timematidae</taxon>
        <taxon>Timema</taxon>
    </lineage>
</organism>
<accession>A0A7R9B2X2</accession>
<evidence type="ECO:0000256" key="1">
    <source>
        <dbReference type="SAM" id="SignalP"/>
    </source>
</evidence>
<gene>
    <name evidence="2" type="ORF">TSIB3V08_LOCUS9401</name>
</gene>
<dbReference type="AlphaFoldDB" id="A0A7R9B2X2"/>
<evidence type="ECO:0000313" key="2">
    <source>
        <dbReference type="EMBL" id="CAD7265361.1"/>
    </source>
</evidence>
<dbReference type="SUPFAM" id="SSF100910">
    <property type="entry name" value="Chemosensory protein Csp2"/>
    <property type="match status" value="1"/>
</dbReference>
<dbReference type="PANTHER" id="PTHR11257">
    <property type="entry name" value="CHEMOSENSORY PROTEIN-RELATED"/>
    <property type="match status" value="1"/>
</dbReference>
<dbReference type="InterPro" id="IPR036682">
    <property type="entry name" value="OS_D_A10/PebIII_sf"/>
</dbReference>
<dbReference type="InterPro" id="IPR005055">
    <property type="entry name" value="A10/PebIII"/>
</dbReference>
<dbReference type="Gene3D" id="1.10.2080.10">
    <property type="entry name" value="Insect odorant-binding protein A10/Ejaculatory bulb-specific protein 3"/>
    <property type="match status" value="1"/>
</dbReference>
<dbReference type="EMBL" id="OC005413">
    <property type="protein sequence ID" value="CAD7265361.1"/>
    <property type="molecule type" value="Genomic_DNA"/>
</dbReference>
<keyword evidence="1" id="KW-0732">Signal</keyword>
<sequence length="113" mass="12892">MKSVFCKTAMVLVAIMVMVLTVPTWARDERYTSKYDDMDVEHILNSDRLTDSYVHCLLEQGPCTPEGKVMKNTNRVNCCRVFGNSKSRFVPCRHTIEHASGWIDDLGTRLGSY</sequence>
<reference evidence="2" key="1">
    <citation type="submission" date="2020-11" db="EMBL/GenBank/DDBJ databases">
        <authorList>
            <person name="Tran Van P."/>
        </authorList>
    </citation>
    <scope>NUCLEOTIDE SEQUENCE</scope>
</reference>